<dbReference type="InterPro" id="IPR001202">
    <property type="entry name" value="WW_dom"/>
</dbReference>
<dbReference type="InterPro" id="IPR036020">
    <property type="entry name" value="WW_dom_sf"/>
</dbReference>
<evidence type="ECO:0000313" key="3">
    <source>
        <dbReference type="EMBL" id="KAF5331311.1"/>
    </source>
</evidence>
<dbReference type="Gene3D" id="2.20.70.10">
    <property type="match status" value="2"/>
</dbReference>
<feature type="compositionally biased region" description="Basic and acidic residues" evidence="1">
    <location>
        <begin position="75"/>
        <end position="85"/>
    </location>
</feature>
<reference evidence="3 4" key="1">
    <citation type="journal article" date="2020" name="ISME J.">
        <title>Uncovering the hidden diversity of litter-decomposition mechanisms in mushroom-forming fungi.</title>
        <authorList>
            <person name="Floudas D."/>
            <person name="Bentzer J."/>
            <person name="Ahren D."/>
            <person name="Johansson T."/>
            <person name="Persson P."/>
            <person name="Tunlid A."/>
        </authorList>
    </citation>
    <scope>NUCLEOTIDE SEQUENCE [LARGE SCALE GENOMIC DNA]</scope>
    <source>
        <strain evidence="3 4">CBS 291.85</strain>
    </source>
</reference>
<dbReference type="PANTHER" id="PTHR11864">
    <property type="entry name" value="PRE-MRNA-PROCESSING PROTEIN PRP40"/>
    <property type="match status" value="1"/>
</dbReference>
<sequence>MSLAETSMWTERQNDEGKAYWANIQTQEIVWEKPKVVESSTKDTSTGQGNGEDNQANPEWEEHTAHGRKYYFNNKTKESRWEKPPPEVVVEPTPQGMTCTGGGTRHSDFISCPLPDEDDEL</sequence>
<dbReference type="GO" id="GO:0005685">
    <property type="term" value="C:U1 snRNP"/>
    <property type="evidence" value="ECO:0007669"/>
    <property type="project" value="TreeGrafter"/>
</dbReference>
<dbReference type="GO" id="GO:0003723">
    <property type="term" value="F:RNA binding"/>
    <property type="evidence" value="ECO:0007669"/>
    <property type="project" value="TreeGrafter"/>
</dbReference>
<feature type="domain" description="WW" evidence="2">
    <location>
        <begin position="54"/>
        <end position="86"/>
    </location>
</feature>
<dbReference type="GO" id="GO:0045292">
    <property type="term" value="P:mRNA cis splicing, via spliceosome"/>
    <property type="evidence" value="ECO:0007669"/>
    <property type="project" value="InterPro"/>
</dbReference>
<dbReference type="SMART" id="SM00456">
    <property type="entry name" value="WW"/>
    <property type="match status" value="2"/>
</dbReference>
<dbReference type="InterPro" id="IPR039726">
    <property type="entry name" value="Prp40-like"/>
</dbReference>
<dbReference type="EMBL" id="JAACJM010000327">
    <property type="protein sequence ID" value="KAF5331311.1"/>
    <property type="molecule type" value="Genomic_DNA"/>
</dbReference>
<feature type="compositionally biased region" description="Polar residues" evidence="1">
    <location>
        <begin position="38"/>
        <end position="57"/>
    </location>
</feature>
<dbReference type="PROSITE" id="PS01159">
    <property type="entry name" value="WW_DOMAIN_1"/>
    <property type="match status" value="1"/>
</dbReference>
<dbReference type="Pfam" id="PF00397">
    <property type="entry name" value="WW"/>
    <property type="match status" value="1"/>
</dbReference>
<name>A0A8H5BXY0_9AGAR</name>
<dbReference type="PROSITE" id="PS50020">
    <property type="entry name" value="WW_DOMAIN_2"/>
    <property type="match status" value="2"/>
</dbReference>
<organism evidence="3 4">
    <name type="scientific">Tetrapyrgos nigripes</name>
    <dbReference type="NCBI Taxonomy" id="182062"/>
    <lineage>
        <taxon>Eukaryota</taxon>
        <taxon>Fungi</taxon>
        <taxon>Dikarya</taxon>
        <taxon>Basidiomycota</taxon>
        <taxon>Agaricomycotina</taxon>
        <taxon>Agaricomycetes</taxon>
        <taxon>Agaricomycetidae</taxon>
        <taxon>Agaricales</taxon>
        <taxon>Marasmiineae</taxon>
        <taxon>Marasmiaceae</taxon>
        <taxon>Tetrapyrgos</taxon>
    </lineage>
</organism>
<protein>
    <recommendedName>
        <fullName evidence="2">WW domain-containing protein</fullName>
    </recommendedName>
</protein>
<comment type="caution">
    <text evidence="3">The sequence shown here is derived from an EMBL/GenBank/DDBJ whole genome shotgun (WGS) entry which is preliminary data.</text>
</comment>
<evidence type="ECO:0000256" key="1">
    <source>
        <dbReference type="SAM" id="MobiDB-lite"/>
    </source>
</evidence>
<dbReference type="SUPFAM" id="SSF51045">
    <property type="entry name" value="WW domain"/>
    <property type="match status" value="2"/>
</dbReference>
<accession>A0A8H5BXY0</accession>
<dbReference type="PANTHER" id="PTHR11864:SF0">
    <property type="entry name" value="PRP40 PRE-MRNA PROCESSING FACTOR 40 HOMOLOG A (YEAST)"/>
    <property type="match status" value="1"/>
</dbReference>
<gene>
    <name evidence="3" type="ORF">D9758_015803</name>
</gene>
<dbReference type="AlphaFoldDB" id="A0A8H5BXY0"/>
<evidence type="ECO:0000259" key="2">
    <source>
        <dbReference type="PROSITE" id="PS50020"/>
    </source>
</evidence>
<dbReference type="OrthoDB" id="187617at2759"/>
<dbReference type="GO" id="GO:0071004">
    <property type="term" value="C:U2-type prespliceosome"/>
    <property type="evidence" value="ECO:0007669"/>
    <property type="project" value="TreeGrafter"/>
</dbReference>
<proteinExistence type="predicted"/>
<dbReference type="Proteomes" id="UP000559256">
    <property type="component" value="Unassembled WGS sequence"/>
</dbReference>
<keyword evidence="4" id="KW-1185">Reference proteome</keyword>
<dbReference type="CDD" id="cd00201">
    <property type="entry name" value="WW"/>
    <property type="match status" value="1"/>
</dbReference>
<feature type="domain" description="WW" evidence="2">
    <location>
        <begin position="9"/>
        <end position="36"/>
    </location>
</feature>
<evidence type="ECO:0000313" key="4">
    <source>
        <dbReference type="Proteomes" id="UP000559256"/>
    </source>
</evidence>
<feature type="region of interest" description="Disordered" evidence="1">
    <location>
        <begin position="32"/>
        <end position="121"/>
    </location>
</feature>